<evidence type="ECO:0000313" key="2">
    <source>
        <dbReference type="Proteomes" id="UP000182983"/>
    </source>
</evidence>
<organism evidence="1 2">
    <name type="scientific">Magnetospirillum fulvum</name>
    <name type="common">Rhodospirillum fulvum</name>
    <dbReference type="NCBI Taxonomy" id="1082"/>
    <lineage>
        <taxon>Bacteria</taxon>
        <taxon>Pseudomonadati</taxon>
        <taxon>Pseudomonadota</taxon>
        <taxon>Alphaproteobacteria</taxon>
        <taxon>Rhodospirillales</taxon>
        <taxon>Rhodospirillaceae</taxon>
        <taxon>Magnetospirillum</taxon>
    </lineage>
</organism>
<gene>
    <name evidence="1" type="ORF">SAMN04244559_03190</name>
</gene>
<dbReference type="AlphaFoldDB" id="A0A1H6JS11"/>
<accession>A0A1H6JS11</accession>
<sequence length="90" mass="9493">MTRTITLEEFSDLLDRLGDSIADWPADHRVPAEALLTQSAEARLLLAQAVALGDALRAAPPKAPPGLVDRILAASGAPLPQSEQIKRSVG</sequence>
<dbReference type="OrthoDB" id="7360750at2"/>
<dbReference type="EMBL" id="FNWO01000017">
    <property type="protein sequence ID" value="SEH61875.1"/>
    <property type="molecule type" value="Genomic_DNA"/>
</dbReference>
<name>A0A1H6JS11_MAGFU</name>
<keyword evidence="2" id="KW-1185">Reference proteome</keyword>
<dbReference type="RefSeq" id="WP_074770324.1">
    <property type="nucleotide sequence ID" value="NZ_FNWO01000017.1"/>
</dbReference>
<protein>
    <submittedName>
        <fullName evidence="1">Uncharacterized protein</fullName>
    </submittedName>
</protein>
<proteinExistence type="predicted"/>
<reference evidence="2" key="1">
    <citation type="submission" date="2016-10" db="EMBL/GenBank/DDBJ databases">
        <authorList>
            <person name="Varghese N."/>
            <person name="Submissions S."/>
        </authorList>
    </citation>
    <scope>NUCLEOTIDE SEQUENCE [LARGE SCALE GENOMIC DNA]</scope>
    <source>
        <strain evidence="2">DSM 13234</strain>
    </source>
</reference>
<dbReference type="Proteomes" id="UP000182983">
    <property type="component" value="Unassembled WGS sequence"/>
</dbReference>
<evidence type="ECO:0000313" key="1">
    <source>
        <dbReference type="EMBL" id="SEH61875.1"/>
    </source>
</evidence>